<evidence type="ECO:0000313" key="2">
    <source>
        <dbReference type="Proteomes" id="UP000799753"/>
    </source>
</evidence>
<evidence type="ECO:0008006" key="3">
    <source>
        <dbReference type="Google" id="ProtNLM"/>
    </source>
</evidence>
<protein>
    <recommendedName>
        <fullName evidence="3">F-box domain-containing protein</fullName>
    </recommendedName>
</protein>
<accession>A0A6A6S025</accession>
<dbReference type="Proteomes" id="UP000799753">
    <property type="component" value="Unassembled WGS sequence"/>
</dbReference>
<dbReference type="OrthoDB" id="3786918at2759"/>
<organism evidence="1 2">
    <name type="scientific">Massarina eburnea CBS 473.64</name>
    <dbReference type="NCBI Taxonomy" id="1395130"/>
    <lineage>
        <taxon>Eukaryota</taxon>
        <taxon>Fungi</taxon>
        <taxon>Dikarya</taxon>
        <taxon>Ascomycota</taxon>
        <taxon>Pezizomycotina</taxon>
        <taxon>Dothideomycetes</taxon>
        <taxon>Pleosporomycetidae</taxon>
        <taxon>Pleosporales</taxon>
        <taxon>Massarineae</taxon>
        <taxon>Massarinaceae</taxon>
        <taxon>Massarina</taxon>
    </lineage>
</organism>
<dbReference type="EMBL" id="MU006783">
    <property type="protein sequence ID" value="KAF2641166.1"/>
    <property type="molecule type" value="Genomic_DNA"/>
</dbReference>
<gene>
    <name evidence="1" type="ORF">P280DRAFT_468828</name>
</gene>
<evidence type="ECO:0000313" key="1">
    <source>
        <dbReference type="EMBL" id="KAF2641166.1"/>
    </source>
</evidence>
<keyword evidence="2" id="KW-1185">Reference proteome</keyword>
<reference evidence="1" key="1">
    <citation type="journal article" date="2020" name="Stud. Mycol.">
        <title>101 Dothideomycetes genomes: a test case for predicting lifestyles and emergence of pathogens.</title>
        <authorList>
            <person name="Haridas S."/>
            <person name="Albert R."/>
            <person name="Binder M."/>
            <person name="Bloem J."/>
            <person name="Labutti K."/>
            <person name="Salamov A."/>
            <person name="Andreopoulos B."/>
            <person name="Baker S."/>
            <person name="Barry K."/>
            <person name="Bills G."/>
            <person name="Bluhm B."/>
            <person name="Cannon C."/>
            <person name="Castanera R."/>
            <person name="Culley D."/>
            <person name="Daum C."/>
            <person name="Ezra D."/>
            <person name="Gonzalez J."/>
            <person name="Henrissat B."/>
            <person name="Kuo A."/>
            <person name="Liang C."/>
            <person name="Lipzen A."/>
            <person name="Lutzoni F."/>
            <person name="Magnuson J."/>
            <person name="Mondo S."/>
            <person name="Nolan M."/>
            <person name="Ohm R."/>
            <person name="Pangilinan J."/>
            <person name="Park H.-J."/>
            <person name="Ramirez L."/>
            <person name="Alfaro M."/>
            <person name="Sun H."/>
            <person name="Tritt A."/>
            <person name="Yoshinaga Y."/>
            <person name="Zwiers L.-H."/>
            <person name="Turgeon B."/>
            <person name="Goodwin S."/>
            <person name="Spatafora J."/>
            <person name="Crous P."/>
            <person name="Grigoriev I."/>
        </authorList>
    </citation>
    <scope>NUCLEOTIDE SEQUENCE</scope>
    <source>
        <strain evidence="1">CBS 473.64</strain>
    </source>
</reference>
<proteinExistence type="predicted"/>
<dbReference type="AlphaFoldDB" id="A0A6A6S025"/>
<sequence length="273" mass="31658">MLSPHTLLSLPTEIRLDIWDLVLTNDAFSHQENTHELVLNSQYTAPTQLNLLLTCHQIRNEIGIIPTFQRAAFVVKRLKESPYSAFACQLLSLPKDLIAAVKKLVLPAQWLDFDDPTFWSGGAMFLEEKLQLFELTFFFENKVDALASHAQGTICKPPPVHPMARRMRLWNHVQVLRFIRNESNVHLRKWYRALVGQILKEDHYQRYDSEQAPNLGMTRWEWKYDVKEHVAEFFAKPPHPVLPEAEYMEMVAPMIHDLIADMEAEGDESLSLP</sequence>
<name>A0A6A6S025_9PLEO</name>